<name>A0A146KDP7_9EUKA</name>
<protein>
    <submittedName>
        <fullName evidence="2">Uncharacterized protein</fullName>
    </submittedName>
</protein>
<dbReference type="AlphaFoldDB" id="A0A146KDP7"/>
<sequence>FNNALLEQLNAYYSIKSKEAINNKAFFPLSYAVQQLKQTYQDFHHKKQFRSQLCKQLYPSLQIINHCICCYKELVEKGSDFLTCPSCGTVVFCSGYCSLETNSHPCSLLRVVKIQSQLIDSEIQEMRINSRQIFKRQMKLKDDIIQLCEEDKSVFETPNNAKIQTSDSKTIIQQAEEYYEVSLKPIYKQIVATRLQDDRSQFDPFLFPFFFRLCQILSKGLNLIQAEYQFYETDINFVMARIKLVQSTQAKAADIYDQFVKQIALTSVSELSQLFVSVNLLKESIQFLEENKTDLKLRDNFNAFFALLARVIKNRLLKARWVTTHQLSQVRDFVKSLQTDLSSLHFNLSQYQFQNNQVVDRLKSVLVEHSELQQQIKILQKAPKELFKSSKQGQILQLLNNFFLQKPKSLINQFKQHNFLLQEAQTKSRISTQCNSSQRSQFSQLQKSRPQSQNVQLQTQKQQKMRTNSALGVQKQKLSKEKEKKPLKTFQR</sequence>
<feature type="region of interest" description="Disordered" evidence="1">
    <location>
        <begin position="444"/>
        <end position="492"/>
    </location>
</feature>
<gene>
    <name evidence="2" type="ORF">TPC1_13064</name>
</gene>
<reference evidence="2" key="1">
    <citation type="submission" date="2015-07" db="EMBL/GenBank/DDBJ databases">
        <title>Adaptation to a free-living lifestyle via gene acquisitions in the diplomonad Trepomonas sp. PC1.</title>
        <authorList>
            <person name="Xu F."/>
            <person name="Jerlstrom-Hultqvist J."/>
            <person name="Kolisko M."/>
            <person name="Simpson A.G.B."/>
            <person name="Roger A.J."/>
            <person name="Svard S.G."/>
            <person name="Andersson J.O."/>
        </authorList>
    </citation>
    <scope>NUCLEOTIDE SEQUENCE</scope>
    <source>
        <strain evidence="2">PC1</strain>
    </source>
</reference>
<feature type="compositionally biased region" description="Low complexity" evidence="1">
    <location>
        <begin position="451"/>
        <end position="462"/>
    </location>
</feature>
<feature type="non-terminal residue" evidence="2">
    <location>
        <position position="1"/>
    </location>
</feature>
<dbReference type="EMBL" id="GDID01002278">
    <property type="protein sequence ID" value="JAP94328.1"/>
    <property type="molecule type" value="Transcribed_RNA"/>
</dbReference>
<accession>A0A146KDP7</accession>
<proteinExistence type="predicted"/>
<evidence type="ECO:0000256" key="1">
    <source>
        <dbReference type="SAM" id="MobiDB-lite"/>
    </source>
</evidence>
<evidence type="ECO:0000313" key="2">
    <source>
        <dbReference type="EMBL" id="JAP94328.1"/>
    </source>
</evidence>
<organism evidence="2">
    <name type="scientific">Trepomonas sp. PC1</name>
    <dbReference type="NCBI Taxonomy" id="1076344"/>
    <lineage>
        <taxon>Eukaryota</taxon>
        <taxon>Metamonada</taxon>
        <taxon>Diplomonadida</taxon>
        <taxon>Hexamitidae</taxon>
        <taxon>Hexamitinae</taxon>
        <taxon>Trepomonas</taxon>
    </lineage>
</organism>
<feature type="non-terminal residue" evidence="2">
    <location>
        <position position="492"/>
    </location>
</feature>